<proteinExistence type="predicted"/>
<keyword evidence="2" id="KW-1185">Reference proteome</keyword>
<accession>A0ACC2E6N8</accession>
<protein>
    <submittedName>
        <fullName evidence="1">Uncharacterized protein</fullName>
    </submittedName>
</protein>
<comment type="caution">
    <text evidence="1">The sequence shown here is derived from an EMBL/GenBank/DDBJ whole genome shotgun (WGS) entry which is preliminary data.</text>
</comment>
<name>A0ACC2E6N8_DIPCM</name>
<evidence type="ECO:0000313" key="2">
    <source>
        <dbReference type="Proteomes" id="UP001162992"/>
    </source>
</evidence>
<reference evidence="2" key="1">
    <citation type="journal article" date="2024" name="Proc. Natl. Acad. Sci. U.S.A.">
        <title>Extraordinary preservation of gene collinearity over three hundred million years revealed in homosporous lycophytes.</title>
        <authorList>
            <person name="Li C."/>
            <person name="Wickell D."/>
            <person name="Kuo L.Y."/>
            <person name="Chen X."/>
            <person name="Nie B."/>
            <person name="Liao X."/>
            <person name="Peng D."/>
            <person name="Ji J."/>
            <person name="Jenkins J."/>
            <person name="Williams M."/>
            <person name="Shu S."/>
            <person name="Plott C."/>
            <person name="Barry K."/>
            <person name="Rajasekar S."/>
            <person name="Grimwood J."/>
            <person name="Han X."/>
            <person name="Sun S."/>
            <person name="Hou Z."/>
            <person name="He W."/>
            <person name="Dai G."/>
            <person name="Sun C."/>
            <person name="Schmutz J."/>
            <person name="Leebens-Mack J.H."/>
            <person name="Li F.W."/>
            <person name="Wang L."/>
        </authorList>
    </citation>
    <scope>NUCLEOTIDE SEQUENCE [LARGE SCALE GENOMIC DNA]</scope>
    <source>
        <strain evidence="2">cv. PW_Plant_1</strain>
    </source>
</reference>
<sequence length="116" mass="13544">MQRGDHFWSRKNVHHRASLLSQEILLLPQSQPNDSPISTSFTAAPSCPQIVPTKLETIDEDEQIHRRQHQPAGKRAGWPLPRRGRVLSHNWKLKIGRLQRRLVFQIKRYAMMNAHL</sequence>
<dbReference type="EMBL" id="CM055094">
    <property type="protein sequence ID" value="KAJ7562152.1"/>
    <property type="molecule type" value="Genomic_DNA"/>
</dbReference>
<gene>
    <name evidence="1" type="ORF">O6H91_03G056600</name>
</gene>
<organism evidence="1 2">
    <name type="scientific">Diphasiastrum complanatum</name>
    <name type="common">Issler's clubmoss</name>
    <name type="synonym">Lycopodium complanatum</name>
    <dbReference type="NCBI Taxonomy" id="34168"/>
    <lineage>
        <taxon>Eukaryota</taxon>
        <taxon>Viridiplantae</taxon>
        <taxon>Streptophyta</taxon>
        <taxon>Embryophyta</taxon>
        <taxon>Tracheophyta</taxon>
        <taxon>Lycopodiopsida</taxon>
        <taxon>Lycopodiales</taxon>
        <taxon>Lycopodiaceae</taxon>
        <taxon>Lycopodioideae</taxon>
        <taxon>Diphasiastrum</taxon>
    </lineage>
</organism>
<evidence type="ECO:0000313" key="1">
    <source>
        <dbReference type="EMBL" id="KAJ7562152.1"/>
    </source>
</evidence>
<dbReference type="Proteomes" id="UP001162992">
    <property type="component" value="Chromosome 3"/>
</dbReference>